<accession>A0A918WQM9</accession>
<gene>
    <name evidence="1" type="ORF">GCM10010507_48150</name>
</gene>
<reference evidence="1" key="1">
    <citation type="journal article" date="2014" name="Int. J. Syst. Evol. Microbiol.">
        <title>Complete genome sequence of Corynebacterium casei LMG S-19264T (=DSM 44701T), isolated from a smear-ripened cheese.</title>
        <authorList>
            <consortium name="US DOE Joint Genome Institute (JGI-PGF)"/>
            <person name="Walter F."/>
            <person name="Albersmeier A."/>
            <person name="Kalinowski J."/>
            <person name="Ruckert C."/>
        </authorList>
    </citation>
    <scope>NUCLEOTIDE SEQUENCE</scope>
    <source>
        <strain evidence="1">JCM 4633</strain>
    </source>
</reference>
<name>A0A918WQM9_STRCJ</name>
<dbReference type="Proteomes" id="UP000646244">
    <property type="component" value="Unassembled WGS sequence"/>
</dbReference>
<reference evidence="1" key="2">
    <citation type="submission" date="2020-09" db="EMBL/GenBank/DDBJ databases">
        <authorList>
            <person name="Sun Q."/>
            <person name="Ohkuma M."/>
        </authorList>
    </citation>
    <scope>NUCLEOTIDE SEQUENCE</scope>
    <source>
        <strain evidence="1">JCM 4633</strain>
    </source>
</reference>
<proteinExistence type="predicted"/>
<dbReference type="AlphaFoldDB" id="A0A918WQM9"/>
<dbReference type="RefSeq" id="WP_190111968.1">
    <property type="nucleotide sequence ID" value="NZ_BMVB01000020.1"/>
</dbReference>
<protein>
    <submittedName>
        <fullName evidence="1">Uncharacterized protein</fullName>
    </submittedName>
</protein>
<dbReference type="EMBL" id="BMVB01000020">
    <property type="protein sequence ID" value="GHC65023.1"/>
    <property type="molecule type" value="Genomic_DNA"/>
</dbReference>
<comment type="caution">
    <text evidence="1">The sequence shown here is derived from an EMBL/GenBank/DDBJ whole genome shotgun (WGS) entry which is preliminary data.</text>
</comment>
<evidence type="ECO:0000313" key="1">
    <source>
        <dbReference type="EMBL" id="GHC65023.1"/>
    </source>
</evidence>
<sequence>MLAPNDAMITRVITTPHDGDVATCRPNVCCHGPVNKFKVCVEIIAGSYIGNSCLPYTLSLHCIDECLAEPNKEMSVLGKAQHFSKNDGWKPNGCKGTYVKWVCFPIEVPPKLPGCHVFHYIVTLCDKRGTIASFRHSAPFILAAHENADC</sequence>
<organism evidence="1 2">
    <name type="scientific">Streptomyces cinnamoneus</name>
    <name type="common">Streptoverticillium cinnamoneum</name>
    <dbReference type="NCBI Taxonomy" id="53446"/>
    <lineage>
        <taxon>Bacteria</taxon>
        <taxon>Bacillati</taxon>
        <taxon>Actinomycetota</taxon>
        <taxon>Actinomycetes</taxon>
        <taxon>Kitasatosporales</taxon>
        <taxon>Streptomycetaceae</taxon>
        <taxon>Streptomyces</taxon>
        <taxon>Streptomyces cinnamoneus group</taxon>
    </lineage>
</organism>
<evidence type="ECO:0000313" key="2">
    <source>
        <dbReference type="Proteomes" id="UP000646244"/>
    </source>
</evidence>